<dbReference type="InterPro" id="IPR013324">
    <property type="entry name" value="RNA_pol_sigma_r3/r4-like"/>
</dbReference>
<dbReference type="eggNOG" id="COG1342">
    <property type="taxonomic scope" value="Bacteria"/>
</dbReference>
<dbReference type="STRING" id="413999.CBO1373"/>
<protein>
    <recommendedName>
        <fullName evidence="2">UPF0251 protein NPD5_651</fullName>
    </recommendedName>
</protein>
<dbReference type="RefSeq" id="WP_072584585.1">
    <property type="nucleotide sequence ID" value="NZ_CP013243.1"/>
</dbReference>
<evidence type="ECO:0000256" key="2">
    <source>
        <dbReference type="HAMAP-Rule" id="MF_00674"/>
    </source>
</evidence>
<comment type="similarity">
    <text evidence="1 2">Belongs to the UPF0251 family.</text>
</comment>
<organism evidence="3 4">
    <name type="scientific">Clostridium sporogenes</name>
    <dbReference type="NCBI Taxonomy" id="1509"/>
    <lineage>
        <taxon>Bacteria</taxon>
        <taxon>Bacillati</taxon>
        <taxon>Bacillota</taxon>
        <taxon>Clostridia</taxon>
        <taxon>Eubacteriales</taxon>
        <taxon>Clostridiaceae</taxon>
        <taxon>Clostridium</taxon>
    </lineage>
</organism>
<evidence type="ECO:0000313" key="3">
    <source>
        <dbReference type="EMBL" id="APH13862.1"/>
    </source>
</evidence>
<dbReference type="SUPFAM" id="SSF88659">
    <property type="entry name" value="Sigma3 and sigma4 domains of RNA polymerase sigma factors"/>
    <property type="match status" value="1"/>
</dbReference>
<gene>
    <name evidence="3" type="ORF">NPD5_651</name>
</gene>
<dbReference type="EMBL" id="CP013243">
    <property type="protein sequence ID" value="APH13862.1"/>
    <property type="molecule type" value="Genomic_DNA"/>
</dbReference>
<dbReference type="Pfam" id="PF02001">
    <property type="entry name" value="DUF134"/>
    <property type="match status" value="1"/>
</dbReference>
<sequence>MPRPTKFRRVEFFPENNYFVPWGKPKCEIHEVVLKVEELEAMRLKDIEELNQEQCAERMEISRQTFQNIIDSARKKVAIALTEGKAIKISGGHYTTKLCKLKCMDCGDVYEINYEQDRHICPNCGSEKVICNKRADFCRRWCKGQNRKEQYEESGKEYPVIK</sequence>
<dbReference type="Proteomes" id="UP000182204">
    <property type="component" value="Chromosome"/>
</dbReference>
<evidence type="ECO:0000313" key="4">
    <source>
        <dbReference type="Proteomes" id="UP000182204"/>
    </source>
</evidence>
<dbReference type="HAMAP" id="MF_00674">
    <property type="entry name" value="UPF0251"/>
    <property type="match status" value="1"/>
</dbReference>
<name>A0A1L3NCK3_CLOSG</name>
<reference evidence="3 4" key="1">
    <citation type="submission" date="2015-11" db="EMBL/GenBank/DDBJ databases">
        <authorList>
            <person name="Hill K.K."/>
            <person name="Shirey T.B."/>
            <person name="Raphael B."/>
            <person name="Daligault H.E."/>
            <person name="Davenport K.W."/>
            <person name="Bruce D.C."/>
            <person name="Foley B.T."/>
            <person name="Johnson S.L."/>
        </authorList>
    </citation>
    <scope>NUCLEOTIDE SEQUENCE [LARGE SCALE GENOMIC DNA]</scope>
    <source>
        <strain evidence="3 4">CDC_1632</strain>
    </source>
</reference>
<dbReference type="PANTHER" id="PTHR37478">
    <property type="match status" value="1"/>
</dbReference>
<proteinExistence type="inferred from homology"/>
<evidence type="ECO:0000256" key="1">
    <source>
        <dbReference type="ARBA" id="ARBA00009350"/>
    </source>
</evidence>
<dbReference type="PANTHER" id="PTHR37478:SF2">
    <property type="entry name" value="UPF0251 PROTEIN TK0562"/>
    <property type="match status" value="1"/>
</dbReference>
<accession>A0A1L3NCK3</accession>
<dbReference type="InterPro" id="IPR002852">
    <property type="entry name" value="UPF0251"/>
</dbReference>
<dbReference type="AlphaFoldDB" id="A0A1L3NCK3"/>